<accession>A0A4U5M2W5</accession>
<evidence type="ECO:0008006" key="4">
    <source>
        <dbReference type="Google" id="ProtNLM"/>
    </source>
</evidence>
<proteinExistence type="predicted"/>
<evidence type="ECO:0000313" key="3">
    <source>
        <dbReference type="Proteomes" id="UP000298663"/>
    </source>
</evidence>
<dbReference type="Pfam" id="PF13384">
    <property type="entry name" value="HTH_23"/>
    <property type="match status" value="1"/>
</dbReference>
<dbReference type="Gene3D" id="1.10.10.10">
    <property type="entry name" value="Winged helix-like DNA-binding domain superfamily/Winged helix DNA-binding domain"/>
    <property type="match status" value="1"/>
</dbReference>
<dbReference type="EMBL" id="AZBU02000010">
    <property type="protein sequence ID" value="TKR63081.1"/>
    <property type="molecule type" value="Genomic_DNA"/>
</dbReference>
<dbReference type="AlphaFoldDB" id="A0A4U5M2W5"/>
<evidence type="ECO:0000313" key="2">
    <source>
        <dbReference type="EMBL" id="TKR63081.1"/>
    </source>
</evidence>
<dbReference type="Proteomes" id="UP000298663">
    <property type="component" value="Unassembled WGS sequence"/>
</dbReference>
<sequence length="69" mass="7650">MVNEETRAAVVALHKQGMRNPAIVKMLDLHRNKVKRIGTDSKRQGRSRTGIDIEAEDQGPQGPQSSGKR</sequence>
<keyword evidence="3" id="KW-1185">Reference proteome</keyword>
<gene>
    <name evidence="2" type="ORF">L596_026958</name>
</gene>
<dbReference type="InterPro" id="IPR036388">
    <property type="entry name" value="WH-like_DNA-bd_sf"/>
</dbReference>
<reference evidence="2 3" key="1">
    <citation type="journal article" date="2015" name="Genome Biol.">
        <title>Comparative genomics of Steinernema reveals deeply conserved gene regulatory networks.</title>
        <authorList>
            <person name="Dillman A.R."/>
            <person name="Macchietto M."/>
            <person name="Porter C.F."/>
            <person name="Rogers A."/>
            <person name="Williams B."/>
            <person name="Antoshechkin I."/>
            <person name="Lee M.M."/>
            <person name="Goodwin Z."/>
            <person name="Lu X."/>
            <person name="Lewis E.E."/>
            <person name="Goodrich-Blair H."/>
            <person name="Stock S.P."/>
            <person name="Adams B.J."/>
            <person name="Sternberg P.W."/>
            <person name="Mortazavi A."/>
        </authorList>
    </citation>
    <scope>NUCLEOTIDE SEQUENCE [LARGE SCALE GENOMIC DNA]</scope>
    <source>
        <strain evidence="2 3">ALL</strain>
    </source>
</reference>
<evidence type="ECO:0000256" key="1">
    <source>
        <dbReference type="SAM" id="MobiDB-lite"/>
    </source>
</evidence>
<organism evidence="2 3">
    <name type="scientific">Steinernema carpocapsae</name>
    <name type="common">Entomopathogenic nematode</name>
    <dbReference type="NCBI Taxonomy" id="34508"/>
    <lineage>
        <taxon>Eukaryota</taxon>
        <taxon>Metazoa</taxon>
        <taxon>Ecdysozoa</taxon>
        <taxon>Nematoda</taxon>
        <taxon>Chromadorea</taxon>
        <taxon>Rhabditida</taxon>
        <taxon>Tylenchina</taxon>
        <taxon>Panagrolaimomorpha</taxon>
        <taxon>Strongyloidoidea</taxon>
        <taxon>Steinernematidae</taxon>
        <taxon>Steinernema</taxon>
    </lineage>
</organism>
<protein>
    <recommendedName>
        <fullName evidence="4">Paired domain-containing protein</fullName>
    </recommendedName>
</protein>
<comment type="caution">
    <text evidence="2">The sequence shown here is derived from an EMBL/GenBank/DDBJ whole genome shotgun (WGS) entry which is preliminary data.</text>
</comment>
<name>A0A4U5M2W5_STECR</name>
<feature type="compositionally biased region" description="Basic and acidic residues" evidence="1">
    <location>
        <begin position="34"/>
        <end position="43"/>
    </location>
</feature>
<feature type="region of interest" description="Disordered" evidence="1">
    <location>
        <begin position="34"/>
        <end position="69"/>
    </location>
</feature>
<reference evidence="2 3" key="2">
    <citation type="journal article" date="2019" name="G3 (Bethesda)">
        <title>Hybrid Assembly of the Genome of the Entomopathogenic Nematode Steinernema carpocapsae Identifies the X-Chromosome.</title>
        <authorList>
            <person name="Serra L."/>
            <person name="Macchietto M."/>
            <person name="Macias-Munoz A."/>
            <person name="McGill C.J."/>
            <person name="Rodriguez I.M."/>
            <person name="Rodriguez B."/>
            <person name="Murad R."/>
            <person name="Mortazavi A."/>
        </authorList>
    </citation>
    <scope>NUCLEOTIDE SEQUENCE [LARGE SCALE GENOMIC DNA]</scope>
    <source>
        <strain evidence="2 3">ALL</strain>
    </source>
</reference>